<organism evidence="2 3">
    <name type="scientific">Ideonella azotifigens</name>
    <dbReference type="NCBI Taxonomy" id="513160"/>
    <lineage>
        <taxon>Bacteria</taxon>
        <taxon>Pseudomonadati</taxon>
        <taxon>Pseudomonadota</taxon>
        <taxon>Betaproteobacteria</taxon>
        <taxon>Burkholderiales</taxon>
        <taxon>Sphaerotilaceae</taxon>
        <taxon>Ideonella</taxon>
    </lineage>
</organism>
<comment type="caution">
    <text evidence="2">The sequence shown here is derived from an EMBL/GenBank/DDBJ whole genome shotgun (WGS) entry which is preliminary data.</text>
</comment>
<sequence>MNITLSQGDVSSRCEAILRSLPDWFGIEESLLEYVRDSVLHPTWVAQDTDGPAFGFITLREHFPSSFEVHCLAVHADRRRSGCGLALMQASEAWAKTRGARFMQVKTIAAGHPSLAYAETRAFYERVGYLPLEVFPDLWHPRNPCLQLIKAL</sequence>
<dbReference type="PANTHER" id="PTHR43072">
    <property type="entry name" value="N-ACETYLTRANSFERASE"/>
    <property type="match status" value="1"/>
</dbReference>
<accession>A0ABN1JJM0</accession>
<dbReference type="Gene3D" id="3.40.630.30">
    <property type="match status" value="1"/>
</dbReference>
<proteinExistence type="predicted"/>
<feature type="domain" description="N-acetyltransferase" evidence="1">
    <location>
        <begin position="3"/>
        <end position="152"/>
    </location>
</feature>
<gene>
    <name evidence="2" type="ORF">GCM10009107_03590</name>
</gene>
<evidence type="ECO:0000259" key="1">
    <source>
        <dbReference type="PROSITE" id="PS51186"/>
    </source>
</evidence>
<dbReference type="PANTHER" id="PTHR43072:SF60">
    <property type="entry name" value="L-2,4-DIAMINOBUTYRIC ACID ACETYLTRANSFERASE"/>
    <property type="match status" value="1"/>
</dbReference>
<protein>
    <submittedName>
        <fullName evidence="2">GNAT family N-acetyltransferase</fullName>
    </submittedName>
</protein>
<dbReference type="EMBL" id="BAAAEW010000003">
    <property type="protein sequence ID" value="GAA0741216.1"/>
    <property type="molecule type" value="Genomic_DNA"/>
</dbReference>
<dbReference type="InterPro" id="IPR000182">
    <property type="entry name" value="GNAT_dom"/>
</dbReference>
<dbReference type="InterPro" id="IPR016181">
    <property type="entry name" value="Acyl_CoA_acyltransferase"/>
</dbReference>
<keyword evidence="3" id="KW-1185">Reference proteome</keyword>
<dbReference type="SUPFAM" id="SSF55729">
    <property type="entry name" value="Acyl-CoA N-acyltransferases (Nat)"/>
    <property type="match status" value="1"/>
</dbReference>
<dbReference type="CDD" id="cd04301">
    <property type="entry name" value="NAT_SF"/>
    <property type="match status" value="1"/>
</dbReference>
<dbReference type="Proteomes" id="UP001500279">
    <property type="component" value="Unassembled WGS sequence"/>
</dbReference>
<dbReference type="Pfam" id="PF13508">
    <property type="entry name" value="Acetyltransf_7"/>
    <property type="match status" value="1"/>
</dbReference>
<dbReference type="PROSITE" id="PS51186">
    <property type="entry name" value="GNAT"/>
    <property type="match status" value="1"/>
</dbReference>
<dbReference type="RefSeq" id="WP_141286014.1">
    <property type="nucleotide sequence ID" value="NZ_BAAAEW010000003.1"/>
</dbReference>
<reference evidence="2 3" key="1">
    <citation type="journal article" date="2019" name="Int. J. Syst. Evol. Microbiol.">
        <title>The Global Catalogue of Microorganisms (GCM) 10K type strain sequencing project: providing services to taxonomists for standard genome sequencing and annotation.</title>
        <authorList>
            <consortium name="The Broad Institute Genomics Platform"/>
            <consortium name="The Broad Institute Genome Sequencing Center for Infectious Disease"/>
            <person name="Wu L."/>
            <person name="Ma J."/>
        </authorList>
    </citation>
    <scope>NUCLEOTIDE SEQUENCE [LARGE SCALE GENOMIC DNA]</scope>
    <source>
        <strain evidence="2 3">JCM 15503</strain>
    </source>
</reference>
<name>A0ABN1JJM0_9BURK</name>
<evidence type="ECO:0000313" key="3">
    <source>
        <dbReference type="Proteomes" id="UP001500279"/>
    </source>
</evidence>
<evidence type="ECO:0000313" key="2">
    <source>
        <dbReference type="EMBL" id="GAA0741216.1"/>
    </source>
</evidence>